<protein>
    <submittedName>
        <fullName evidence="2">DUF6281 family protein</fullName>
    </submittedName>
</protein>
<comment type="caution">
    <text evidence="2">The sequence shown here is derived from an EMBL/GenBank/DDBJ whole genome shotgun (WGS) entry which is preliminary data.</text>
</comment>
<sequence length="131" mass="13370">MTWVGRSVAMLLTAAVAMSTGACTSGDSDGGAAAASCVYQFEYTGQKYRAVANIDFVVGDELGTATHPPCEDTGGTSDAGEARETKAAYEVDGITSKVAIAVGDSPKDAVLLVSYSGKELPPEVKKLIDGS</sequence>
<accession>A0ABV4SH71</accession>
<keyword evidence="3" id="KW-1185">Reference proteome</keyword>
<dbReference type="RefSeq" id="WP_372563133.1">
    <property type="nucleotide sequence ID" value="NZ_JBGOSP010000007.1"/>
</dbReference>
<gene>
    <name evidence="2" type="ORF">ACEG43_16745</name>
</gene>
<name>A0ABV4SH71_9ACTN</name>
<dbReference type="PROSITE" id="PS51257">
    <property type="entry name" value="PROKAR_LIPOPROTEIN"/>
    <property type="match status" value="1"/>
</dbReference>
<dbReference type="EMBL" id="JBGOSP010000007">
    <property type="protein sequence ID" value="MFA3837802.1"/>
    <property type="molecule type" value="Genomic_DNA"/>
</dbReference>
<evidence type="ECO:0000256" key="1">
    <source>
        <dbReference type="SAM" id="SignalP"/>
    </source>
</evidence>
<dbReference type="InterPro" id="IPR046248">
    <property type="entry name" value="DUF6281"/>
</dbReference>
<feature type="chain" id="PRO_5045651143" evidence="1">
    <location>
        <begin position="23"/>
        <end position="131"/>
    </location>
</feature>
<keyword evidence="1" id="KW-0732">Signal</keyword>
<dbReference type="Pfam" id="PF19797">
    <property type="entry name" value="DUF6281"/>
    <property type="match status" value="1"/>
</dbReference>
<evidence type="ECO:0000313" key="2">
    <source>
        <dbReference type="EMBL" id="MFA3837802.1"/>
    </source>
</evidence>
<feature type="signal peptide" evidence="1">
    <location>
        <begin position="1"/>
        <end position="22"/>
    </location>
</feature>
<proteinExistence type="predicted"/>
<reference evidence="2 3" key="1">
    <citation type="submission" date="2024-08" db="EMBL/GenBank/DDBJ databases">
        <title>Genome sequence of Streptomyces aureus CACIA-1.46HGO.</title>
        <authorList>
            <person name="Evangelista-Martinez Z."/>
        </authorList>
    </citation>
    <scope>NUCLEOTIDE SEQUENCE [LARGE SCALE GENOMIC DNA]</scope>
    <source>
        <strain evidence="2 3">CACIA-1.46HGO</strain>
    </source>
</reference>
<organism evidence="2 3">
    <name type="scientific">Streptomyces aureus</name>
    <dbReference type="NCBI Taxonomy" id="193461"/>
    <lineage>
        <taxon>Bacteria</taxon>
        <taxon>Bacillati</taxon>
        <taxon>Actinomycetota</taxon>
        <taxon>Actinomycetes</taxon>
        <taxon>Kitasatosporales</taxon>
        <taxon>Streptomycetaceae</taxon>
        <taxon>Streptomyces</taxon>
    </lineage>
</organism>
<dbReference type="Proteomes" id="UP001571476">
    <property type="component" value="Unassembled WGS sequence"/>
</dbReference>
<evidence type="ECO:0000313" key="3">
    <source>
        <dbReference type="Proteomes" id="UP001571476"/>
    </source>
</evidence>